<proteinExistence type="predicted"/>
<dbReference type="GeneID" id="36288349"/>
<feature type="compositionally biased region" description="Basic and acidic residues" evidence="1">
    <location>
        <begin position="13"/>
        <end position="24"/>
    </location>
</feature>
<evidence type="ECO:0000256" key="1">
    <source>
        <dbReference type="SAM" id="MobiDB-lite"/>
    </source>
</evidence>
<dbReference type="EMBL" id="KV441398">
    <property type="protein sequence ID" value="OAF57888.1"/>
    <property type="molecule type" value="Genomic_DNA"/>
</dbReference>
<accession>A0A177A6V8</accession>
<dbReference type="Proteomes" id="UP000077154">
    <property type="component" value="Unassembled WGS sequence"/>
</dbReference>
<evidence type="ECO:0000313" key="2">
    <source>
        <dbReference type="EMBL" id="OAF57888.1"/>
    </source>
</evidence>
<name>A0A177A6V8_9PEZI</name>
<protein>
    <submittedName>
        <fullName evidence="2">Uncharacterized protein</fullName>
    </submittedName>
</protein>
<gene>
    <name evidence="2" type="ORF">VC83_05283</name>
</gene>
<dbReference type="RefSeq" id="XP_024323174.1">
    <property type="nucleotide sequence ID" value="XM_024468905.1"/>
</dbReference>
<feature type="region of interest" description="Disordered" evidence="1">
    <location>
        <begin position="1"/>
        <end position="41"/>
    </location>
</feature>
<reference evidence="2" key="1">
    <citation type="submission" date="2016-03" db="EMBL/GenBank/DDBJ databases">
        <title>Updated assembly of Pseudogymnoascus destructans, the fungus causing white-nose syndrome of bats.</title>
        <authorList>
            <person name="Palmer J.M."/>
            <person name="Drees K.P."/>
            <person name="Foster J.T."/>
            <person name="Lindner D.L."/>
        </authorList>
    </citation>
    <scope>NUCLEOTIDE SEQUENCE [LARGE SCALE GENOMIC DNA]</scope>
    <source>
        <strain evidence="2">20631-21</strain>
    </source>
</reference>
<sequence length="368" mass="42094">MPPKEYSPRKKLKANDRLQVKKDTGAIASTSEDVSATARDKDLRQEHEKTALLRLADQFFALQGRSLEQVAYDEARAIERRQHAITVPLEPSFAQVPSPIKMQLDVTYLHKHSFAASSASPSTLRQELADAEIAIHQKRPGQLVGTETPSFPLFQNAALEGILPHEARPFTLVTIEGFDVNVRVRDIPDPPNIVYCKNYQDLSQDWTSDVGPGTIIINETKIPLCGWDKVYKKHRPQVWEQWKGRWRSWRELVVLYEGNQYSWDVVAEKYGQLTQGGWSIPNVTYLNKRIGEEKRVRNATDEAAARAFAPGDTFVEHFSNDRGSKVVPMVKIDQIAYAWRRLNNTVAWWNNLDSYVFKSYLDVVVHYD</sequence>
<organism evidence="2">
    <name type="scientific">Pseudogymnoascus destructans</name>
    <dbReference type="NCBI Taxonomy" id="655981"/>
    <lineage>
        <taxon>Eukaryota</taxon>
        <taxon>Fungi</taxon>
        <taxon>Dikarya</taxon>
        <taxon>Ascomycota</taxon>
        <taxon>Pezizomycotina</taxon>
        <taxon>Leotiomycetes</taxon>
        <taxon>Thelebolales</taxon>
        <taxon>Thelebolaceae</taxon>
        <taxon>Pseudogymnoascus</taxon>
    </lineage>
</organism>
<dbReference type="AlphaFoldDB" id="A0A177A6V8"/>